<proteinExistence type="predicted"/>
<sequence>MQTVEASPPDAVNKYGKRMFNLFTFCLECLNLFLSRRLEKRLAWKHSLRYGRKSYGRTGRGWMFVSRTEFPSSL</sequence>
<keyword evidence="2" id="KW-1185">Reference proteome</keyword>
<dbReference type="EMBL" id="OX395126">
    <property type="protein sequence ID" value="CAI5761738.1"/>
    <property type="molecule type" value="Genomic_DNA"/>
</dbReference>
<dbReference type="AlphaFoldDB" id="A0AA35NUM2"/>
<accession>A0AA35NUM2</accession>
<name>A0AA35NUM2_9SAUR</name>
<protein>
    <submittedName>
        <fullName evidence="1">Uncharacterized protein</fullName>
    </submittedName>
</protein>
<evidence type="ECO:0000313" key="2">
    <source>
        <dbReference type="Proteomes" id="UP001178461"/>
    </source>
</evidence>
<organism evidence="1 2">
    <name type="scientific">Podarcis lilfordi</name>
    <name type="common">Lilford's wall lizard</name>
    <dbReference type="NCBI Taxonomy" id="74358"/>
    <lineage>
        <taxon>Eukaryota</taxon>
        <taxon>Metazoa</taxon>
        <taxon>Chordata</taxon>
        <taxon>Craniata</taxon>
        <taxon>Vertebrata</taxon>
        <taxon>Euteleostomi</taxon>
        <taxon>Lepidosauria</taxon>
        <taxon>Squamata</taxon>
        <taxon>Bifurcata</taxon>
        <taxon>Unidentata</taxon>
        <taxon>Episquamata</taxon>
        <taxon>Laterata</taxon>
        <taxon>Lacertibaenia</taxon>
        <taxon>Lacertidae</taxon>
        <taxon>Podarcis</taxon>
    </lineage>
</organism>
<evidence type="ECO:0000313" key="1">
    <source>
        <dbReference type="EMBL" id="CAI5761738.1"/>
    </source>
</evidence>
<dbReference type="Proteomes" id="UP001178461">
    <property type="component" value="Chromosome 1"/>
</dbReference>
<reference evidence="1" key="1">
    <citation type="submission" date="2022-12" db="EMBL/GenBank/DDBJ databases">
        <authorList>
            <person name="Alioto T."/>
            <person name="Alioto T."/>
            <person name="Gomez Garrido J."/>
        </authorList>
    </citation>
    <scope>NUCLEOTIDE SEQUENCE</scope>
</reference>
<gene>
    <name evidence="1" type="ORF">PODLI_1B020753</name>
</gene>